<organism evidence="2 3">
    <name type="scientific">Colletotrichum costaricense</name>
    <dbReference type="NCBI Taxonomy" id="1209916"/>
    <lineage>
        <taxon>Eukaryota</taxon>
        <taxon>Fungi</taxon>
        <taxon>Dikarya</taxon>
        <taxon>Ascomycota</taxon>
        <taxon>Pezizomycotina</taxon>
        <taxon>Sordariomycetes</taxon>
        <taxon>Hypocreomycetidae</taxon>
        <taxon>Glomerellales</taxon>
        <taxon>Glomerellaceae</taxon>
        <taxon>Colletotrichum</taxon>
        <taxon>Colletotrichum acutatum species complex</taxon>
    </lineage>
</organism>
<dbReference type="EMBL" id="MOOE01000011">
    <property type="protein sequence ID" value="KAK1520517.1"/>
    <property type="molecule type" value="Genomic_DNA"/>
</dbReference>
<feature type="region of interest" description="Disordered" evidence="1">
    <location>
        <begin position="1"/>
        <end position="23"/>
    </location>
</feature>
<reference evidence="2 3" key="1">
    <citation type="submission" date="2016-10" db="EMBL/GenBank/DDBJ databases">
        <title>The genome sequence of Colletotrichum fioriniae PJ7.</title>
        <authorList>
            <person name="Baroncelli R."/>
        </authorList>
    </citation>
    <scope>NUCLEOTIDE SEQUENCE [LARGE SCALE GENOMIC DNA]</scope>
    <source>
        <strain evidence="2 3">IMI 309622</strain>
    </source>
</reference>
<dbReference type="GeneID" id="85342337"/>
<feature type="non-terminal residue" evidence="2">
    <location>
        <position position="1"/>
    </location>
</feature>
<accession>A0AAJ0DXL4</accession>
<evidence type="ECO:0000313" key="3">
    <source>
        <dbReference type="Proteomes" id="UP001240678"/>
    </source>
</evidence>
<sequence length="115" mass="12920">PHQIRPSRPSQAPPADWPTTSRPRCESAVCRRFEVAQRQWERREPISTVPWAQTRSSSLLKVLGVPTVSNKVLRYGSCAPDVGLRTTRTPWPTCYRACSQVPCEKCYVCTCTGVS</sequence>
<proteinExistence type="predicted"/>
<evidence type="ECO:0000256" key="1">
    <source>
        <dbReference type="SAM" id="MobiDB-lite"/>
    </source>
</evidence>
<dbReference type="RefSeq" id="XP_060310592.1">
    <property type="nucleotide sequence ID" value="XM_060458790.1"/>
</dbReference>
<evidence type="ECO:0000313" key="2">
    <source>
        <dbReference type="EMBL" id="KAK1520517.1"/>
    </source>
</evidence>
<comment type="caution">
    <text evidence="2">The sequence shown here is derived from an EMBL/GenBank/DDBJ whole genome shotgun (WGS) entry which is preliminary data.</text>
</comment>
<protein>
    <submittedName>
        <fullName evidence="2">Uncharacterized protein</fullName>
    </submittedName>
</protein>
<gene>
    <name evidence="2" type="ORF">CCOS01_10636</name>
</gene>
<dbReference type="Proteomes" id="UP001240678">
    <property type="component" value="Unassembled WGS sequence"/>
</dbReference>
<name>A0AAJ0DXL4_9PEZI</name>
<dbReference type="AlphaFoldDB" id="A0AAJ0DXL4"/>
<keyword evidence="3" id="KW-1185">Reference proteome</keyword>